<evidence type="ECO:0000256" key="1">
    <source>
        <dbReference type="ARBA" id="ARBA00004141"/>
    </source>
</evidence>
<feature type="transmembrane region" description="Helical" evidence="5">
    <location>
        <begin position="12"/>
        <end position="32"/>
    </location>
</feature>
<dbReference type="EMBL" id="BHXQ01000002">
    <property type="protein sequence ID" value="GCC51116.1"/>
    <property type="molecule type" value="Genomic_DNA"/>
</dbReference>
<feature type="transmembrane region" description="Helical" evidence="5">
    <location>
        <begin position="267"/>
        <end position="287"/>
    </location>
</feature>
<keyword evidence="3 5" id="KW-1133">Transmembrane helix</keyword>
<keyword evidence="7" id="KW-1185">Reference proteome</keyword>
<dbReference type="RefSeq" id="WP_127121755.1">
    <property type="nucleotide sequence ID" value="NZ_BHXQ01000002.1"/>
</dbReference>
<feature type="transmembrane region" description="Helical" evidence="5">
    <location>
        <begin position="205"/>
        <end position="226"/>
    </location>
</feature>
<evidence type="ECO:0000313" key="7">
    <source>
        <dbReference type="Proteomes" id="UP000288227"/>
    </source>
</evidence>
<dbReference type="AlphaFoldDB" id="A0A401U8B0"/>
<evidence type="ECO:0000256" key="3">
    <source>
        <dbReference type="ARBA" id="ARBA00022989"/>
    </source>
</evidence>
<comment type="caution">
    <text evidence="6">The sequence shown here is derived from an EMBL/GenBank/DDBJ whole genome shotgun (WGS) entry which is preliminary data.</text>
</comment>
<dbReference type="GO" id="GO:0016765">
    <property type="term" value="F:transferase activity, transferring alkyl or aryl (other than methyl) groups"/>
    <property type="evidence" value="ECO:0007669"/>
    <property type="project" value="InterPro"/>
</dbReference>
<dbReference type="Proteomes" id="UP000288227">
    <property type="component" value="Unassembled WGS sequence"/>
</dbReference>
<evidence type="ECO:0000256" key="4">
    <source>
        <dbReference type="ARBA" id="ARBA00023136"/>
    </source>
</evidence>
<dbReference type="OrthoDB" id="665023at2"/>
<evidence type="ECO:0000256" key="5">
    <source>
        <dbReference type="SAM" id="Phobius"/>
    </source>
</evidence>
<feature type="transmembrane region" description="Helical" evidence="5">
    <location>
        <begin position="232"/>
        <end position="255"/>
    </location>
</feature>
<keyword evidence="2 5" id="KW-0812">Transmembrane</keyword>
<evidence type="ECO:0000313" key="6">
    <source>
        <dbReference type="EMBL" id="GCC51116.1"/>
    </source>
</evidence>
<feature type="transmembrane region" description="Helical" evidence="5">
    <location>
        <begin position="79"/>
        <end position="96"/>
    </location>
</feature>
<feature type="transmembrane region" description="Helical" evidence="5">
    <location>
        <begin position="128"/>
        <end position="150"/>
    </location>
</feature>
<evidence type="ECO:0000256" key="2">
    <source>
        <dbReference type="ARBA" id="ARBA00022692"/>
    </source>
</evidence>
<dbReference type="InterPro" id="IPR000537">
    <property type="entry name" value="UbiA_prenyltransferase"/>
</dbReference>
<feature type="transmembrane region" description="Helical" evidence="5">
    <location>
        <begin position="38"/>
        <end position="59"/>
    </location>
</feature>
<organism evidence="6 7">
    <name type="scientific">Chryseotalea sanaruensis</name>
    <dbReference type="NCBI Taxonomy" id="2482724"/>
    <lineage>
        <taxon>Bacteria</taxon>
        <taxon>Pseudomonadati</taxon>
        <taxon>Bacteroidota</taxon>
        <taxon>Cytophagia</taxon>
        <taxon>Cytophagales</taxon>
        <taxon>Chryseotaleaceae</taxon>
        <taxon>Chryseotalea</taxon>
    </lineage>
</organism>
<reference evidence="6 7" key="1">
    <citation type="submission" date="2018-11" db="EMBL/GenBank/DDBJ databases">
        <title>Chryseotalea sanarue gen. nov., sp., nov., a member of the family Cytophagaceae, isolated from a brackish lake in Hamamatsu Japan.</title>
        <authorList>
            <person name="Maejima Y."/>
            <person name="Iino T."/>
            <person name="Muraguchi Y."/>
            <person name="Fukuda K."/>
            <person name="Ohkuma M."/>
            <person name="Moriuchi R."/>
            <person name="Dohra H."/>
            <person name="Kimbara K."/>
            <person name="Shintani M."/>
        </authorList>
    </citation>
    <scope>NUCLEOTIDE SEQUENCE [LARGE SCALE GENOMIC DNA]</scope>
    <source>
        <strain evidence="6 7">Ys</strain>
    </source>
</reference>
<dbReference type="GO" id="GO:0016020">
    <property type="term" value="C:membrane"/>
    <property type="evidence" value="ECO:0007669"/>
    <property type="project" value="UniProtKB-SubCell"/>
</dbReference>
<feature type="transmembrane region" description="Helical" evidence="5">
    <location>
        <begin position="162"/>
        <end position="184"/>
    </location>
</feature>
<keyword evidence="6" id="KW-0830">Ubiquinone</keyword>
<protein>
    <submittedName>
        <fullName evidence="6">Ubiquinone biosynthesis protein UbiA</fullName>
    </submittedName>
</protein>
<gene>
    <name evidence="6" type="ORF">SanaruYs_13360</name>
</gene>
<keyword evidence="4 5" id="KW-0472">Membrane</keyword>
<dbReference type="Pfam" id="PF01040">
    <property type="entry name" value="UbiA"/>
    <property type="match status" value="1"/>
</dbReference>
<accession>A0A401U8B0</accession>
<proteinExistence type="predicted"/>
<sequence length="296" mass="34470">MFSKSSWLHLRIPFSYFLLPVFLFSLSVSPNISEQPLLWTFLIIHLLLYPASNGFNSYFDKDEKSIGGLKNPPPVNRGLYYLALVFDVAAIVLAIWKVSFDFALMLFVYSAVSRAYSHPWIRLKKYAFASWFIAGLFQGAFTFMMCYMGVNKYEFMQTMKPTILIPAFLSSALLWGSYPMTQVYQHEEDAKRGDKTLSLSLGIKGTFWFVMVMFSLASLGYTLYFYHYFSWLYAQTFLLAMSPVVLFFLFWFYQVSKDENKADYKRTMWLNFISATCLNAFFIYLFLSSSHILDAL</sequence>
<name>A0A401U8B0_9BACT</name>
<comment type="subcellular location">
    <subcellularLocation>
        <location evidence="1">Membrane</location>
        <topology evidence="1">Multi-pass membrane protein</topology>
    </subcellularLocation>
</comment>